<feature type="transmembrane region" description="Helical" evidence="7">
    <location>
        <begin position="40"/>
        <end position="60"/>
    </location>
</feature>
<feature type="transmembrane region" description="Helical" evidence="7">
    <location>
        <begin position="72"/>
        <end position="90"/>
    </location>
</feature>
<keyword evidence="2" id="KW-0813">Transport</keyword>
<evidence type="ECO:0000256" key="3">
    <source>
        <dbReference type="ARBA" id="ARBA00022475"/>
    </source>
</evidence>
<evidence type="ECO:0000313" key="10">
    <source>
        <dbReference type="Proteomes" id="UP000005413"/>
    </source>
</evidence>
<feature type="transmembrane region" description="Helical" evidence="7">
    <location>
        <begin position="222"/>
        <end position="246"/>
    </location>
</feature>
<evidence type="ECO:0000256" key="2">
    <source>
        <dbReference type="ARBA" id="ARBA00022448"/>
    </source>
</evidence>
<sequence length="371" mass="42025">MKQLSVTLKVRLISDFFQTIIAIAFLPYIALYLTDMVNQTFSGIFLTFLIAINLPISLISGYIMNFSSKKKLVLFYQFILSVALVIMALFSGNDTWHIVIFCLSYALFSIVWGLQFPTMDALIMDAITPEVEHYIYKIEYWLSNVATAIGALIGGIAYGYNRGLLFLIAAIVFLAVFLALYRWLPNEQQTYRNDKEVQPNQISAFQLKDIFATYHVVLKDKLYMLLIIGQSIFIMAEFSTSSYIAIRLKQEFSTVTLGAIDITGVKMYSLIMLTNTVVVVLMTYTVSKVVMSLNLKQVFAIGITFYTIGYVSITFLNQFTLLIIFVVIATLGEIIYSPIVEEQRFKMIPEQQRGPYVAMSTLSINLAELLA</sequence>
<dbReference type="PANTHER" id="PTHR23517">
    <property type="entry name" value="RESISTANCE PROTEIN MDTM, PUTATIVE-RELATED-RELATED"/>
    <property type="match status" value="1"/>
</dbReference>
<feature type="transmembrane region" description="Helical" evidence="7">
    <location>
        <begin position="164"/>
        <end position="184"/>
    </location>
</feature>
<organism evidence="9 10">
    <name type="scientific">Staphylococcus simiae CCM 7213 = CCUG 51256</name>
    <dbReference type="NCBI Taxonomy" id="911238"/>
    <lineage>
        <taxon>Bacteria</taxon>
        <taxon>Bacillati</taxon>
        <taxon>Bacillota</taxon>
        <taxon>Bacilli</taxon>
        <taxon>Bacillales</taxon>
        <taxon>Staphylococcaceae</taxon>
        <taxon>Staphylococcus</taxon>
    </lineage>
</organism>
<dbReference type="PROSITE" id="PS50850">
    <property type="entry name" value="MFS"/>
    <property type="match status" value="1"/>
</dbReference>
<feature type="transmembrane region" description="Helical" evidence="7">
    <location>
        <begin position="322"/>
        <end position="340"/>
    </location>
</feature>
<dbReference type="InterPro" id="IPR020846">
    <property type="entry name" value="MFS_dom"/>
</dbReference>
<feature type="transmembrane region" description="Helical" evidence="7">
    <location>
        <begin position="138"/>
        <end position="158"/>
    </location>
</feature>
<keyword evidence="10" id="KW-1185">Reference proteome</keyword>
<keyword evidence="5 7" id="KW-1133">Transmembrane helix</keyword>
<evidence type="ECO:0000256" key="5">
    <source>
        <dbReference type="ARBA" id="ARBA00022989"/>
    </source>
</evidence>
<keyword evidence="4 7" id="KW-0812">Transmembrane</keyword>
<evidence type="ECO:0000313" key="9">
    <source>
        <dbReference type="EMBL" id="EHJ08017.1"/>
    </source>
</evidence>
<name>G5JIH0_9STAP</name>
<dbReference type="InterPro" id="IPR050171">
    <property type="entry name" value="MFS_Transporters"/>
</dbReference>
<dbReference type="GO" id="GO:0022857">
    <property type="term" value="F:transmembrane transporter activity"/>
    <property type="evidence" value="ECO:0007669"/>
    <property type="project" value="InterPro"/>
</dbReference>
<dbReference type="GO" id="GO:0005886">
    <property type="term" value="C:plasma membrane"/>
    <property type="evidence" value="ECO:0007669"/>
    <property type="project" value="UniProtKB-SubCell"/>
</dbReference>
<evidence type="ECO:0000256" key="4">
    <source>
        <dbReference type="ARBA" id="ARBA00022692"/>
    </source>
</evidence>
<evidence type="ECO:0000256" key="1">
    <source>
        <dbReference type="ARBA" id="ARBA00004651"/>
    </source>
</evidence>
<feature type="transmembrane region" description="Helical" evidence="7">
    <location>
        <begin position="12"/>
        <end position="34"/>
    </location>
</feature>
<evidence type="ECO:0000256" key="7">
    <source>
        <dbReference type="SAM" id="Phobius"/>
    </source>
</evidence>
<evidence type="ECO:0000256" key="6">
    <source>
        <dbReference type="ARBA" id="ARBA00023136"/>
    </source>
</evidence>
<feature type="transmembrane region" description="Helical" evidence="7">
    <location>
        <begin position="266"/>
        <end position="286"/>
    </location>
</feature>
<comment type="caution">
    <text evidence="9">The sequence shown here is derived from an EMBL/GenBank/DDBJ whole genome shotgun (WGS) entry which is preliminary data.</text>
</comment>
<dbReference type="InterPro" id="IPR011701">
    <property type="entry name" value="MFS"/>
</dbReference>
<dbReference type="PANTHER" id="PTHR23517:SF3">
    <property type="entry name" value="INTEGRAL MEMBRANE TRANSPORT PROTEIN"/>
    <property type="match status" value="1"/>
</dbReference>
<dbReference type="InterPro" id="IPR036259">
    <property type="entry name" value="MFS_trans_sf"/>
</dbReference>
<proteinExistence type="predicted"/>
<reference evidence="9 10" key="1">
    <citation type="journal article" date="2012" name="BMC Genomics">
        <title>Comparative genomic analysis of the genus Staphylococcus including Staphylococcus aureus and its newly described sister species Staphylococcus simiae.</title>
        <authorList>
            <person name="Suzuki H."/>
            <person name="Lefebure T."/>
            <person name="Pavinski Bitar P."/>
            <person name="Stanhope M.J."/>
        </authorList>
    </citation>
    <scope>NUCLEOTIDE SEQUENCE [LARGE SCALE GENOMIC DNA]</scope>
    <source>
        <strain evidence="9 10">CCM 7213</strain>
    </source>
</reference>
<dbReference type="SUPFAM" id="SSF103473">
    <property type="entry name" value="MFS general substrate transporter"/>
    <property type="match status" value="1"/>
</dbReference>
<evidence type="ECO:0000259" key="8">
    <source>
        <dbReference type="PROSITE" id="PS50850"/>
    </source>
</evidence>
<dbReference type="Gene3D" id="1.20.1250.20">
    <property type="entry name" value="MFS general substrate transporter like domains"/>
    <property type="match status" value="1"/>
</dbReference>
<dbReference type="EMBL" id="AEUN01000403">
    <property type="protein sequence ID" value="EHJ08017.1"/>
    <property type="molecule type" value="Genomic_DNA"/>
</dbReference>
<comment type="subcellular location">
    <subcellularLocation>
        <location evidence="1">Cell membrane</location>
        <topology evidence="1">Multi-pass membrane protein</topology>
    </subcellularLocation>
</comment>
<keyword evidence="6 7" id="KW-0472">Membrane</keyword>
<dbReference type="AlphaFoldDB" id="G5JIH0"/>
<gene>
    <name evidence="9" type="ORF">SS7213T_06281</name>
</gene>
<feature type="transmembrane region" description="Helical" evidence="7">
    <location>
        <begin position="298"/>
        <end position="316"/>
    </location>
</feature>
<dbReference type="Pfam" id="PF07690">
    <property type="entry name" value="MFS_1"/>
    <property type="match status" value="1"/>
</dbReference>
<dbReference type="PATRIC" id="fig|911238.3.peg.1063"/>
<feature type="domain" description="Major facilitator superfamily (MFS) profile" evidence="8">
    <location>
        <begin position="3"/>
        <end position="371"/>
    </location>
</feature>
<protein>
    <submittedName>
        <fullName evidence="9">Integral membrane transport protein</fullName>
    </submittedName>
</protein>
<keyword evidence="3" id="KW-1003">Cell membrane</keyword>
<accession>G5JIH0</accession>
<feature type="transmembrane region" description="Helical" evidence="7">
    <location>
        <begin position="96"/>
        <end position="117"/>
    </location>
</feature>
<dbReference type="Proteomes" id="UP000005413">
    <property type="component" value="Unassembled WGS sequence"/>
</dbReference>